<dbReference type="InterPro" id="IPR036770">
    <property type="entry name" value="Ankyrin_rpt-contain_sf"/>
</dbReference>
<dbReference type="InterPro" id="IPR002110">
    <property type="entry name" value="Ankyrin_rpt"/>
</dbReference>
<proteinExistence type="predicted"/>
<dbReference type="EMBL" id="OU899037">
    <property type="protein sequence ID" value="CAH1737933.1"/>
    <property type="molecule type" value="Genomic_DNA"/>
</dbReference>
<organism evidence="5 6">
    <name type="scientific">Aphis gossypii</name>
    <name type="common">Cotton aphid</name>
    <dbReference type="NCBI Taxonomy" id="80765"/>
    <lineage>
        <taxon>Eukaryota</taxon>
        <taxon>Metazoa</taxon>
        <taxon>Ecdysozoa</taxon>
        <taxon>Arthropoda</taxon>
        <taxon>Hexapoda</taxon>
        <taxon>Insecta</taxon>
        <taxon>Pterygota</taxon>
        <taxon>Neoptera</taxon>
        <taxon>Paraneoptera</taxon>
        <taxon>Hemiptera</taxon>
        <taxon>Sternorrhyncha</taxon>
        <taxon>Aphidomorpha</taxon>
        <taxon>Aphidoidea</taxon>
        <taxon>Aphididae</taxon>
        <taxon>Aphidini</taxon>
        <taxon>Aphis</taxon>
        <taxon>Aphis</taxon>
    </lineage>
</organism>
<accession>A0A9P0NQJ3</accession>
<keyword evidence="1" id="KW-0677">Repeat</keyword>
<evidence type="ECO:0000313" key="5">
    <source>
        <dbReference type="EMBL" id="CAH1737933.1"/>
    </source>
</evidence>
<dbReference type="Pfam" id="PF00536">
    <property type="entry name" value="SAM_1"/>
    <property type="match status" value="1"/>
</dbReference>
<dbReference type="InterPro" id="IPR001660">
    <property type="entry name" value="SAM"/>
</dbReference>
<sequence length="489" mass="56049">MFTAFGCTDTTFILNFYYQCMCPVVNINIKKSERICRKQKPKTVPISIKMKLKENIVPAGWESDEYDEFGDIIQYPSYHVKPEEEDFQLTLKNACATNNVSEITRALNSETVNTNSYLNDGWTPLMHAAFNGSLDAVRYLLENGADPLIMYDCHNVIMCVCNCSRFTNELDLLNCLKLLANFSSIDINSKDRLGSTALMYACSNGWLKLVEFLVDHGADIELKDHQAGETALFYAVRSNHVNIVEFLLSKGADREATDNKCQTVYRIAENKNMVDILNLLNINYKNAQLEVYYLGEEHPYWDEVMTELENGFSKDIKSFLEVLSMDIYADSLISNNVTFKKLLTGNNDQFINMGITLSPHRKLLAIALKCFHTWNWSNYSLDVKKKDMDAEKIAQTLGIVVRQLHILDASIKYLGIHSYGLDQQKGQEAINHLKKIRVLEDKIFTLLDQEERIGQVDYTGRKKRNRNMKMKTDKLFASVAVILVLFRIF</sequence>
<dbReference type="Proteomes" id="UP001154329">
    <property type="component" value="Chromosome 4"/>
</dbReference>
<reference evidence="5" key="1">
    <citation type="submission" date="2022-02" db="EMBL/GenBank/DDBJ databases">
        <authorList>
            <person name="King R."/>
        </authorList>
    </citation>
    <scope>NUCLEOTIDE SEQUENCE</scope>
</reference>
<dbReference type="PROSITE" id="PS50105">
    <property type="entry name" value="SAM_DOMAIN"/>
    <property type="match status" value="1"/>
</dbReference>
<dbReference type="OrthoDB" id="448455at2759"/>
<gene>
    <name evidence="5" type="ORF">APHIGO_LOCUS11363</name>
</gene>
<protein>
    <recommendedName>
        <fullName evidence="4">SAM domain-containing protein</fullName>
    </recommendedName>
</protein>
<feature type="domain" description="SAM" evidence="4">
    <location>
        <begin position="311"/>
        <end position="374"/>
    </location>
</feature>
<dbReference type="AlphaFoldDB" id="A0A9P0NQJ3"/>
<evidence type="ECO:0000313" key="6">
    <source>
        <dbReference type="Proteomes" id="UP001154329"/>
    </source>
</evidence>
<dbReference type="Pfam" id="PF12796">
    <property type="entry name" value="Ank_2"/>
    <property type="match status" value="2"/>
</dbReference>
<evidence type="ECO:0000256" key="2">
    <source>
        <dbReference type="ARBA" id="ARBA00023043"/>
    </source>
</evidence>
<dbReference type="InterPro" id="IPR013761">
    <property type="entry name" value="SAM/pointed_sf"/>
</dbReference>
<evidence type="ECO:0000256" key="1">
    <source>
        <dbReference type="ARBA" id="ARBA00022737"/>
    </source>
</evidence>
<dbReference type="Gene3D" id="1.10.150.50">
    <property type="entry name" value="Transcription Factor, Ets-1"/>
    <property type="match status" value="1"/>
</dbReference>
<dbReference type="SMART" id="SM00248">
    <property type="entry name" value="ANK"/>
    <property type="match status" value="4"/>
</dbReference>
<dbReference type="PROSITE" id="PS50088">
    <property type="entry name" value="ANK_REPEAT"/>
    <property type="match status" value="3"/>
</dbReference>
<dbReference type="CDD" id="cd09487">
    <property type="entry name" value="SAM_superfamily"/>
    <property type="match status" value="1"/>
</dbReference>
<dbReference type="SUPFAM" id="SSF47769">
    <property type="entry name" value="SAM/Pointed domain"/>
    <property type="match status" value="1"/>
</dbReference>
<dbReference type="SUPFAM" id="SSF48403">
    <property type="entry name" value="Ankyrin repeat"/>
    <property type="match status" value="1"/>
</dbReference>
<feature type="repeat" description="ANK" evidence="3">
    <location>
        <begin position="120"/>
        <end position="152"/>
    </location>
</feature>
<dbReference type="PROSITE" id="PS50297">
    <property type="entry name" value="ANK_REP_REGION"/>
    <property type="match status" value="3"/>
</dbReference>
<keyword evidence="2 3" id="KW-0040">ANK repeat</keyword>
<evidence type="ECO:0000259" key="4">
    <source>
        <dbReference type="PROSITE" id="PS50105"/>
    </source>
</evidence>
<dbReference type="PRINTS" id="PR01415">
    <property type="entry name" value="ANKYRIN"/>
</dbReference>
<evidence type="ECO:0000256" key="3">
    <source>
        <dbReference type="PROSITE-ProRule" id="PRU00023"/>
    </source>
</evidence>
<feature type="repeat" description="ANK" evidence="3">
    <location>
        <begin position="227"/>
        <end position="259"/>
    </location>
</feature>
<feature type="repeat" description="ANK" evidence="3">
    <location>
        <begin position="193"/>
        <end position="225"/>
    </location>
</feature>
<dbReference type="PANTHER" id="PTHR24198:SF165">
    <property type="entry name" value="ANKYRIN REPEAT-CONTAINING PROTEIN-RELATED"/>
    <property type="match status" value="1"/>
</dbReference>
<name>A0A9P0NQJ3_APHGO</name>
<dbReference type="Gene3D" id="1.25.40.20">
    <property type="entry name" value="Ankyrin repeat-containing domain"/>
    <property type="match status" value="1"/>
</dbReference>
<reference evidence="5" key="2">
    <citation type="submission" date="2022-10" db="EMBL/GenBank/DDBJ databases">
        <authorList>
            <consortium name="ENA_rothamsted_submissions"/>
            <consortium name="culmorum"/>
            <person name="King R."/>
        </authorList>
    </citation>
    <scope>NUCLEOTIDE SEQUENCE</scope>
</reference>
<dbReference type="PANTHER" id="PTHR24198">
    <property type="entry name" value="ANKYRIN REPEAT AND PROTEIN KINASE DOMAIN-CONTAINING PROTEIN"/>
    <property type="match status" value="1"/>
</dbReference>
<keyword evidence="6" id="KW-1185">Reference proteome</keyword>